<dbReference type="CDD" id="cd06261">
    <property type="entry name" value="TM_PBP2"/>
    <property type="match status" value="1"/>
</dbReference>
<dbReference type="FunFam" id="1.10.3720.10:FF:000002">
    <property type="entry name" value="D-methionine ABC transporter permease MetI"/>
    <property type="match status" value="1"/>
</dbReference>
<evidence type="ECO:0000313" key="11">
    <source>
        <dbReference type="Proteomes" id="UP000032250"/>
    </source>
</evidence>
<dbReference type="HOGENOM" id="CLU_077375_0_1_9"/>
<evidence type="ECO:0000259" key="9">
    <source>
        <dbReference type="PROSITE" id="PS50928"/>
    </source>
</evidence>
<dbReference type="PROSITE" id="PS50928">
    <property type="entry name" value="ABC_TM1"/>
    <property type="match status" value="1"/>
</dbReference>
<dbReference type="EMBL" id="JXSU01000007">
    <property type="protein sequence ID" value="KIS23084.1"/>
    <property type="molecule type" value="Genomic_DNA"/>
</dbReference>
<comment type="caution">
    <text evidence="10">The sequence shown here is derived from an EMBL/GenBank/DDBJ whole genome shotgun (WGS) entry which is preliminary data.</text>
</comment>
<organism evidence="10 11">
    <name type="scientific">Clostridium botulinum B2 450</name>
    <dbReference type="NCBI Taxonomy" id="1379739"/>
    <lineage>
        <taxon>Bacteria</taxon>
        <taxon>Bacillati</taxon>
        <taxon>Bacillota</taxon>
        <taxon>Clostridia</taxon>
        <taxon>Eubacteriales</taxon>
        <taxon>Clostridiaceae</taxon>
        <taxon>Clostridium</taxon>
    </lineage>
</organism>
<feature type="transmembrane region" description="Helical" evidence="8">
    <location>
        <begin position="49"/>
        <end position="73"/>
    </location>
</feature>
<evidence type="ECO:0000256" key="1">
    <source>
        <dbReference type="ARBA" id="ARBA00004651"/>
    </source>
</evidence>
<protein>
    <submittedName>
        <fullName evidence="10">Methionine ABC transporter permease</fullName>
    </submittedName>
</protein>
<feature type="domain" description="ABC transmembrane type-1" evidence="9">
    <location>
        <begin position="10"/>
        <end position="204"/>
    </location>
</feature>
<feature type="transmembrane region" description="Helical" evidence="8">
    <location>
        <begin position="143"/>
        <end position="165"/>
    </location>
</feature>
<dbReference type="GO" id="GO:0048473">
    <property type="term" value="P:D-methionine transmembrane transport"/>
    <property type="evidence" value="ECO:0007669"/>
    <property type="project" value="TreeGrafter"/>
</dbReference>
<dbReference type="Pfam" id="PF00528">
    <property type="entry name" value="BPD_transp_1"/>
    <property type="match status" value="1"/>
</dbReference>
<dbReference type="RefSeq" id="WP_003489516.1">
    <property type="nucleotide sequence ID" value="NZ_JXSU01000007.1"/>
</dbReference>
<feature type="transmembrane region" description="Helical" evidence="8">
    <location>
        <begin position="14"/>
        <end position="37"/>
    </location>
</feature>
<keyword evidence="5 8" id="KW-0812">Transmembrane</keyword>
<keyword evidence="7 8" id="KW-0472">Membrane</keyword>
<evidence type="ECO:0000256" key="2">
    <source>
        <dbReference type="ARBA" id="ARBA00007069"/>
    </source>
</evidence>
<dbReference type="InterPro" id="IPR035906">
    <property type="entry name" value="MetI-like_sf"/>
</dbReference>
<evidence type="ECO:0000256" key="3">
    <source>
        <dbReference type="ARBA" id="ARBA00022448"/>
    </source>
</evidence>
<comment type="subcellular location">
    <subcellularLocation>
        <location evidence="1 8">Cell membrane</location>
        <topology evidence="1 8">Multi-pass membrane protein</topology>
    </subcellularLocation>
</comment>
<evidence type="ECO:0000256" key="4">
    <source>
        <dbReference type="ARBA" id="ARBA00022475"/>
    </source>
</evidence>
<keyword evidence="4" id="KW-1003">Cell membrane</keyword>
<evidence type="ECO:0000256" key="6">
    <source>
        <dbReference type="ARBA" id="ARBA00022989"/>
    </source>
</evidence>
<dbReference type="Proteomes" id="UP000032250">
    <property type="component" value="Unassembled WGS sequence"/>
</dbReference>
<dbReference type="AlphaFoldDB" id="A0A0D1AJ27"/>
<dbReference type="PATRIC" id="fig|1379739.3.peg.1453"/>
<dbReference type="PANTHER" id="PTHR30450:SF1">
    <property type="entry name" value="D-METHIONINE TRANSPORT SYSTEM PERMEASE PROTEIN METI-RELATED"/>
    <property type="match status" value="1"/>
</dbReference>
<gene>
    <name evidence="10" type="ORF">N495_05635</name>
</gene>
<dbReference type="SUPFAM" id="SSF161098">
    <property type="entry name" value="MetI-like"/>
    <property type="match status" value="1"/>
</dbReference>
<proteinExistence type="inferred from homology"/>
<name>A0A0D1AJ27_CLOBO</name>
<dbReference type="OrthoDB" id="9793490at2"/>
<feature type="transmembrane region" description="Helical" evidence="8">
    <location>
        <begin position="79"/>
        <end position="101"/>
    </location>
</feature>
<evidence type="ECO:0000256" key="8">
    <source>
        <dbReference type="RuleBase" id="RU363032"/>
    </source>
</evidence>
<comment type="similarity">
    <text evidence="2">Belongs to the binding-protein-dependent transport system permease family. CysTW subfamily.</text>
</comment>
<accession>A0A0D1AJ27</accession>
<dbReference type="PANTHER" id="PTHR30450">
    <property type="entry name" value="ABC TRANSPORTER PERMEASE"/>
    <property type="match status" value="1"/>
</dbReference>
<dbReference type="InterPro" id="IPR051322">
    <property type="entry name" value="AA_ABC_Transporter_Permease"/>
</dbReference>
<evidence type="ECO:0000313" key="10">
    <source>
        <dbReference type="EMBL" id="KIS23084.1"/>
    </source>
</evidence>
<evidence type="ECO:0000256" key="5">
    <source>
        <dbReference type="ARBA" id="ARBA00022692"/>
    </source>
</evidence>
<feature type="transmembrane region" description="Helical" evidence="8">
    <location>
        <begin position="185"/>
        <end position="208"/>
    </location>
</feature>
<dbReference type="Gene3D" id="1.10.3720.10">
    <property type="entry name" value="MetI-like"/>
    <property type="match status" value="1"/>
</dbReference>
<keyword evidence="3 8" id="KW-0813">Transport</keyword>
<reference evidence="10 11" key="1">
    <citation type="submission" date="2014-06" db="EMBL/GenBank/DDBJ databases">
        <title>Genome characterization of distinct group I Clostridium botulinum lineages.</title>
        <authorList>
            <person name="Giordani F."/>
            <person name="Anselmo A."/>
            <person name="Fillo S."/>
            <person name="Palozzi A.M."/>
            <person name="Fortunato A."/>
            <person name="Gentile B."/>
            <person name="Ciammaruconi A."/>
            <person name="Anniballi F."/>
            <person name="De Medici D."/>
            <person name="Lista F."/>
        </authorList>
    </citation>
    <scope>NUCLEOTIDE SEQUENCE [LARGE SCALE GENOMIC DNA]</scope>
    <source>
        <strain evidence="10 11">B2 450</strain>
    </source>
</reference>
<sequence>MLQDMLFKALKETLYMVSISTILSILLGFIPSIILIITDEKGLKPNKVIYKSLDFVVNLLRSFPFIILMVAILPFTKAIVGKTIGTTAAIVPLTIAAIPFATRVLESAMKEVDEGVIEAAKSLGASDIQIILKVIIKESMPSMIVAITLTIISVVAYSAMAGAIGGGGLGDVAIKYGYYRFKTDIMIYTVVILIILVQVIQSLGNVFYKRLNK</sequence>
<evidence type="ECO:0000256" key="7">
    <source>
        <dbReference type="ARBA" id="ARBA00023136"/>
    </source>
</evidence>
<keyword evidence="6 8" id="KW-1133">Transmembrane helix</keyword>
<dbReference type="GO" id="GO:0005886">
    <property type="term" value="C:plasma membrane"/>
    <property type="evidence" value="ECO:0007669"/>
    <property type="project" value="UniProtKB-SubCell"/>
</dbReference>
<dbReference type="InterPro" id="IPR000515">
    <property type="entry name" value="MetI-like"/>
</dbReference>